<evidence type="ECO:0000256" key="13">
    <source>
        <dbReference type="HAMAP-Rule" id="MF_00365"/>
    </source>
</evidence>
<dbReference type="Gene3D" id="1.20.1050.90">
    <property type="entry name" value="RecF/RecN/SMC, N-terminal domain"/>
    <property type="match status" value="1"/>
</dbReference>
<keyword evidence="6 13" id="KW-0547">Nucleotide-binding</keyword>
<feature type="binding site" evidence="13">
    <location>
        <begin position="30"/>
        <end position="37"/>
    </location>
    <ligand>
        <name>ATP</name>
        <dbReference type="ChEBI" id="CHEBI:30616"/>
    </ligand>
</feature>
<keyword evidence="11 13" id="KW-0742">SOS response</keyword>
<dbReference type="PROSITE" id="PS00618">
    <property type="entry name" value="RECF_2"/>
    <property type="match status" value="1"/>
</dbReference>
<organism evidence="16 17">
    <name type="scientific">Jatrophihabitans lederbergiae</name>
    <dbReference type="NCBI Taxonomy" id="3075547"/>
    <lineage>
        <taxon>Bacteria</taxon>
        <taxon>Bacillati</taxon>
        <taxon>Actinomycetota</taxon>
        <taxon>Actinomycetes</taxon>
        <taxon>Jatrophihabitantales</taxon>
        <taxon>Jatrophihabitantaceae</taxon>
        <taxon>Jatrophihabitans</taxon>
    </lineage>
</organism>
<evidence type="ECO:0000256" key="14">
    <source>
        <dbReference type="RuleBase" id="RU000578"/>
    </source>
</evidence>
<evidence type="ECO:0000256" key="12">
    <source>
        <dbReference type="ARBA" id="ARBA00025401"/>
    </source>
</evidence>
<evidence type="ECO:0000256" key="6">
    <source>
        <dbReference type="ARBA" id="ARBA00022741"/>
    </source>
</evidence>
<evidence type="ECO:0000256" key="11">
    <source>
        <dbReference type="ARBA" id="ARBA00023236"/>
    </source>
</evidence>
<keyword evidence="4 13" id="KW-0963">Cytoplasm</keyword>
<dbReference type="EMBL" id="JAVREH010000015">
    <property type="protein sequence ID" value="MDT0262239.1"/>
    <property type="molecule type" value="Genomic_DNA"/>
</dbReference>
<keyword evidence="5 13" id="KW-0235">DNA replication</keyword>
<dbReference type="PROSITE" id="PS00617">
    <property type="entry name" value="RECF_1"/>
    <property type="match status" value="1"/>
</dbReference>
<evidence type="ECO:0000256" key="4">
    <source>
        <dbReference type="ARBA" id="ARBA00022490"/>
    </source>
</evidence>
<comment type="similarity">
    <text evidence="2 13 14">Belongs to the RecF family.</text>
</comment>
<evidence type="ECO:0000313" key="16">
    <source>
        <dbReference type="EMBL" id="MDT0262239.1"/>
    </source>
</evidence>
<protein>
    <recommendedName>
        <fullName evidence="3 13">DNA replication and repair protein RecF</fullName>
    </recommendedName>
</protein>
<reference evidence="17" key="1">
    <citation type="submission" date="2023-07" db="EMBL/GenBank/DDBJ databases">
        <title>30 novel species of actinomycetes from the DSMZ collection.</title>
        <authorList>
            <person name="Nouioui I."/>
        </authorList>
    </citation>
    <scope>NUCLEOTIDE SEQUENCE [LARGE SCALE GENOMIC DNA]</scope>
    <source>
        <strain evidence="17">DSM 44399</strain>
    </source>
</reference>
<evidence type="ECO:0000256" key="1">
    <source>
        <dbReference type="ARBA" id="ARBA00004496"/>
    </source>
</evidence>
<keyword evidence="17" id="KW-1185">Reference proteome</keyword>
<evidence type="ECO:0000256" key="10">
    <source>
        <dbReference type="ARBA" id="ARBA00023204"/>
    </source>
</evidence>
<keyword evidence="10 13" id="KW-0234">DNA repair</keyword>
<keyword evidence="7 13" id="KW-0227">DNA damage</keyword>
<proteinExistence type="inferred from homology"/>
<dbReference type="Gene3D" id="3.40.50.300">
    <property type="entry name" value="P-loop containing nucleotide triphosphate hydrolases"/>
    <property type="match status" value="1"/>
</dbReference>
<dbReference type="SUPFAM" id="SSF52540">
    <property type="entry name" value="P-loop containing nucleoside triphosphate hydrolases"/>
    <property type="match status" value="1"/>
</dbReference>
<dbReference type="Proteomes" id="UP001183176">
    <property type="component" value="Unassembled WGS sequence"/>
</dbReference>
<gene>
    <name evidence="13 16" type="primary">recF</name>
    <name evidence="16" type="ORF">RM423_12645</name>
</gene>
<dbReference type="InterPro" id="IPR018078">
    <property type="entry name" value="DNA-binding_RecF_CS"/>
</dbReference>
<evidence type="ECO:0000256" key="9">
    <source>
        <dbReference type="ARBA" id="ARBA00023125"/>
    </source>
</evidence>
<dbReference type="InterPro" id="IPR003395">
    <property type="entry name" value="RecF/RecN/SMC_N"/>
</dbReference>
<dbReference type="InterPro" id="IPR042174">
    <property type="entry name" value="RecF_2"/>
</dbReference>
<name>A0ABU2JC37_9ACTN</name>
<evidence type="ECO:0000256" key="5">
    <source>
        <dbReference type="ARBA" id="ARBA00022705"/>
    </source>
</evidence>
<dbReference type="InterPro" id="IPR001238">
    <property type="entry name" value="DNA-binding_RecF"/>
</dbReference>
<dbReference type="NCBIfam" id="TIGR00611">
    <property type="entry name" value="recf"/>
    <property type="match status" value="1"/>
</dbReference>
<evidence type="ECO:0000256" key="2">
    <source>
        <dbReference type="ARBA" id="ARBA00008016"/>
    </source>
</evidence>
<comment type="caution">
    <text evidence="16">The sequence shown here is derived from an EMBL/GenBank/DDBJ whole genome shotgun (WGS) entry which is preliminary data.</text>
</comment>
<keyword evidence="8 13" id="KW-0067">ATP-binding</keyword>
<dbReference type="PANTHER" id="PTHR32182:SF0">
    <property type="entry name" value="DNA REPLICATION AND REPAIR PROTEIN RECF"/>
    <property type="match status" value="1"/>
</dbReference>
<sequence length="380" mass="40473">MYVEHLSVADFRSWPRADVAFEPGASVLVGANGQGKTNLLEALGYLATLGSHRVAADAPLIRAGAERAVVQAAVVSGGRQLVLEVEITAGRANRAKLNRSPVPRPRDILGGLRTVLFSPEDLAIVRGDPSERRRFLDDVLVQRAPRLAGVRADYERVLKQRAALLKTAGAARRAGGSGDLRTLDVWDGHLAEHGAELLAARLELVATLTPYAVRAYADLAPTSGRLALRYVSSVAASLPNDTAVIPETSVLSAALLAELARARPQEIERGVNLVGPHRDDLDLGLNELPLRGYASHGEGWSAALALRLACYDLLSSDGAEPVLILDDVFAELDATRRDQLAAIAGKAEQVLISAAEIADVPVLLTGARYDVGDGEVRRVR</sequence>
<dbReference type="RefSeq" id="WP_311423389.1">
    <property type="nucleotide sequence ID" value="NZ_JAVREH010000015.1"/>
</dbReference>
<comment type="function">
    <text evidence="12 13 14">The RecF protein is involved in DNA metabolism; it is required for DNA replication and normal SOS inducibility. RecF binds preferentially to single-stranded, linear DNA. It also seems to bind ATP.</text>
</comment>
<keyword evidence="9 13" id="KW-0238">DNA-binding</keyword>
<evidence type="ECO:0000256" key="7">
    <source>
        <dbReference type="ARBA" id="ARBA00022763"/>
    </source>
</evidence>
<evidence type="ECO:0000256" key="3">
    <source>
        <dbReference type="ARBA" id="ARBA00020170"/>
    </source>
</evidence>
<evidence type="ECO:0000256" key="8">
    <source>
        <dbReference type="ARBA" id="ARBA00022840"/>
    </source>
</evidence>
<accession>A0ABU2JC37</accession>
<dbReference type="InterPro" id="IPR027417">
    <property type="entry name" value="P-loop_NTPase"/>
</dbReference>
<evidence type="ECO:0000313" key="17">
    <source>
        <dbReference type="Proteomes" id="UP001183176"/>
    </source>
</evidence>
<dbReference type="HAMAP" id="MF_00365">
    <property type="entry name" value="RecF"/>
    <property type="match status" value="1"/>
</dbReference>
<dbReference type="CDD" id="cd03242">
    <property type="entry name" value="ABC_RecF"/>
    <property type="match status" value="1"/>
</dbReference>
<comment type="subcellular location">
    <subcellularLocation>
        <location evidence="1 13 14">Cytoplasm</location>
    </subcellularLocation>
</comment>
<evidence type="ECO:0000259" key="15">
    <source>
        <dbReference type="Pfam" id="PF02463"/>
    </source>
</evidence>
<dbReference type="PANTHER" id="PTHR32182">
    <property type="entry name" value="DNA REPLICATION AND REPAIR PROTEIN RECF"/>
    <property type="match status" value="1"/>
</dbReference>
<dbReference type="Pfam" id="PF02463">
    <property type="entry name" value="SMC_N"/>
    <property type="match status" value="1"/>
</dbReference>
<feature type="domain" description="RecF/RecN/SMC N-terminal" evidence="15">
    <location>
        <begin position="2"/>
        <end position="354"/>
    </location>
</feature>